<organism evidence="2 4">
    <name type="scientific">Enterocloster clostridioformis</name>
    <dbReference type="NCBI Taxonomy" id="1531"/>
    <lineage>
        <taxon>Bacteria</taxon>
        <taxon>Bacillati</taxon>
        <taxon>Bacillota</taxon>
        <taxon>Clostridia</taxon>
        <taxon>Lachnospirales</taxon>
        <taxon>Lachnospiraceae</taxon>
        <taxon>Enterocloster</taxon>
    </lineage>
</organism>
<name>A0A829W6J2_9FIRM</name>
<evidence type="ECO:0000313" key="2">
    <source>
        <dbReference type="EMBL" id="GEA36276.1"/>
    </source>
</evidence>
<dbReference type="InterPro" id="IPR008407">
    <property type="entry name" value="Brnchd-chn_aa_trnsp_AzlD"/>
</dbReference>
<evidence type="ECO:0000313" key="4">
    <source>
        <dbReference type="Proteomes" id="UP000315200"/>
    </source>
</evidence>
<feature type="transmembrane region" description="Helical" evidence="1">
    <location>
        <begin position="40"/>
        <end position="58"/>
    </location>
</feature>
<feature type="transmembrane region" description="Helical" evidence="1">
    <location>
        <begin position="6"/>
        <end position="28"/>
    </location>
</feature>
<gene>
    <name evidence="2" type="ORF">Ccl03g_19890</name>
    <name evidence="3" type="ORF">G5B26_23360</name>
</gene>
<dbReference type="Proteomes" id="UP000719916">
    <property type="component" value="Unassembled WGS sequence"/>
</dbReference>
<dbReference type="RefSeq" id="WP_002586554.1">
    <property type="nucleotide sequence ID" value="NZ_AP031445.1"/>
</dbReference>
<dbReference type="AlphaFoldDB" id="A0A829W6J2"/>
<evidence type="ECO:0000313" key="5">
    <source>
        <dbReference type="Proteomes" id="UP000719916"/>
    </source>
</evidence>
<keyword evidence="1" id="KW-0472">Membrane</keyword>
<dbReference type="EMBL" id="JAAISW010000067">
    <property type="protein sequence ID" value="NSJ46443.1"/>
    <property type="molecule type" value="Genomic_DNA"/>
</dbReference>
<comment type="caution">
    <text evidence="2">The sequence shown here is derived from an EMBL/GenBank/DDBJ whole genome shotgun (WGS) entry which is preliminary data.</text>
</comment>
<dbReference type="Pfam" id="PF05437">
    <property type="entry name" value="AzlD"/>
    <property type="match status" value="1"/>
</dbReference>
<sequence>MDSTKILLLILGMAVVTYIPRAIPAVLVDKMKFGVKTEKYLKLIPYTAMSALIFPAVFSVDTSNPVIGIAGGLVAGILAWRKCPVMVSVLAAIGTDFILYCFL</sequence>
<reference evidence="2 4" key="1">
    <citation type="submission" date="2019-06" db="EMBL/GenBank/DDBJ databases">
        <title>Draft genome sequence of [Clostridium] clostridioforme NBRC 113352.</title>
        <authorList>
            <person name="Miura T."/>
            <person name="Furukawa M."/>
            <person name="Shimamura M."/>
            <person name="Ohyama Y."/>
            <person name="Yamazoe A."/>
            <person name="Kawasaki H."/>
        </authorList>
    </citation>
    <scope>NUCLEOTIDE SEQUENCE [LARGE SCALE GENOMIC DNA]</scope>
    <source>
        <strain evidence="2 4">NBRC 113352</strain>
    </source>
</reference>
<evidence type="ECO:0000313" key="3">
    <source>
        <dbReference type="EMBL" id="NSJ46443.1"/>
    </source>
</evidence>
<keyword evidence="1" id="KW-0812">Transmembrane</keyword>
<evidence type="ECO:0000256" key="1">
    <source>
        <dbReference type="SAM" id="Phobius"/>
    </source>
</evidence>
<dbReference type="Proteomes" id="UP000315200">
    <property type="component" value="Unassembled WGS sequence"/>
</dbReference>
<reference evidence="3 5" key="2">
    <citation type="journal article" date="2020" name="Cell Host Microbe">
        <title>Functional and Genomic Variation between Human-Derived Isolates of Lachnospiraceae Reveals Inter- and Intra-Species Diversity.</title>
        <authorList>
            <person name="Sorbara M.T."/>
            <person name="Littmann E.R."/>
            <person name="Fontana E."/>
            <person name="Moody T.U."/>
            <person name="Kohout C.E."/>
            <person name="Gjonbalaj M."/>
            <person name="Eaton V."/>
            <person name="Seok R."/>
            <person name="Leiner I.M."/>
            <person name="Pamer E.G."/>
        </authorList>
    </citation>
    <scope>NUCLEOTIDE SEQUENCE [LARGE SCALE GENOMIC DNA]</scope>
    <source>
        <strain evidence="3 5">MSK.2.26</strain>
    </source>
</reference>
<reference evidence="3" key="3">
    <citation type="submission" date="2020-02" db="EMBL/GenBank/DDBJ databases">
        <authorList>
            <person name="Littmann E."/>
            <person name="Sorbara M."/>
        </authorList>
    </citation>
    <scope>NUCLEOTIDE SEQUENCE</scope>
    <source>
        <strain evidence="3">MSK.2.26</strain>
    </source>
</reference>
<protein>
    <submittedName>
        <fullName evidence="3">AzlD domain-containing protein</fullName>
    </submittedName>
    <submittedName>
        <fullName evidence="2">Branched-chain amino acid transporter</fullName>
    </submittedName>
</protein>
<keyword evidence="1" id="KW-1133">Transmembrane helix</keyword>
<proteinExistence type="predicted"/>
<accession>A0A829W6J2</accession>
<dbReference type="EMBL" id="BJLB01000001">
    <property type="protein sequence ID" value="GEA36276.1"/>
    <property type="molecule type" value="Genomic_DNA"/>
</dbReference>